<proteinExistence type="predicted"/>
<comment type="caution">
    <text evidence="3">The sequence shown here is derived from an EMBL/GenBank/DDBJ whole genome shotgun (WGS) entry which is preliminary data.</text>
</comment>
<feature type="region of interest" description="Disordered" evidence="1">
    <location>
        <begin position="394"/>
        <end position="417"/>
    </location>
</feature>
<feature type="compositionally biased region" description="Low complexity" evidence="1">
    <location>
        <begin position="394"/>
        <end position="413"/>
    </location>
</feature>
<gene>
    <name evidence="3" type="ORF">Triagg1_2126</name>
</gene>
<feature type="compositionally biased region" description="Low complexity" evidence="1">
    <location>
        <begin position="145"/>
        <end position="157"/>
    </location>
</feature>
<evidence type="ECO:0000313" key="3">
    <source>
        <dbReference type="EMBL" id="KAK4082314.1"/>
    </source>
</evidence>
<keyword evidence="4" id="KW-1185">Reference proteome</keyword>
<dbReference type="Proteomes" id="UP001273209">
    <property type="component" value="Unassembled WGS sequence"/>
</dbReference>
<organism evidence="3 4">
    <name type="scientific">Trichoderma aggressivum f. europaeum</name>
    <dbReference type="NCBI Taxonomy" id="173218"/>
    <lineage>
        <taxon>Eukaryota</taxon>
        <taxon>Fungi</taxon>
        <taxon>Dikarya</taxon>
        <taxon>Ascomycota</taxon>
        <taxon>Pezizomycotina</taxon>
        <taxon>Sordariomycetes</taxon>
        <taxon>Hypocreomycetidae</taxon>
        <taxon>Hypocreales</taxon>
        <taxon>Hypocreaceae</taxon>
        <taxon>Trichoderma</taxon>
    </lineage>
</organism>
<dbReference type="RefSeq" id="XP_062758982.1">
    <property type="nucleotide sequence ID" value="XM_062896273.1"/>
</dbReference>
<feature type="compositionally biased region" description="Pro residues" evidence="1">
    <location>
        <begin position="220"/>
        <end position="229"/>
    </location>
</feature>
<dbReference type="InterPro" id="IPR053006">
    <property type="entry name" value="Meiosis_regulatory"/>
</dbReference>
<dbReference type="EMBL" id="JAWRVG010000005">
    <property type="protein sequence ID" value="KAK4082314.1"/>
    <property type="molecule type" value="Genomic_DNA"/>
</dbReference>
<name>A0AAE1IJM9_9HYPO</name>
<dbReference type="PANTHER" id="PTHR28094:SF2">
    <property type="entry name" value="BACTERIOPHAGE T5 ORF172 DNA-BINDING DOMAIN-CONTAINING PROTEIN"/>
    <property type="match status" value="1"/>
</dbReference>
<feature type="compositionally biased region" description="Polar residues" evidence="1">
    <location>
        <begin position="237"/>
        <end position="255"/>
    </location>
</feature>
<reference evidence="3" key="1">
    <citation type="submission" date="2023-11" db="EMBL/GenBank/DDBJ databases">
        <title>The genome sequences of three competitors of mushroom-forming fungi.</title>
        <authorList>
            <person name="Beijen E."/>
            <person name="Ohm R.A."/>
        </authorList>
    </citation>
    <scope>NUCLEOTIDE SEQUENCE</scope>
    <source>
        <strain evidence="3">CBS 100526</strain>
    </source>
</reference>
<dbReference type="GeneID" id="87916178"/>
<feature type="compositionally biased region" description="Polar residues" evidence="1">
    <location>
        <begin position="324"/>
        <end position="340"/>
    </location>
</feature>
<evidence type="ECO:0000313" key="4">
    <source>
        <dbReference type="Proteomes" id="UP001273209"/>
    </source>
</evidence>
<dbReference type="Pfam" id="PF10544">
    <property type="entry name" value="T5orf172"/>
    <property type="match status" value="1"/>
</dbReference>
<feature type="region of interest" description="Disordered" evidence="1">
    <location>
        <begin position="313"/>
        <end position="350"/>
    </location>
</feature>
<accession>A0AAE1IJM9</accession>
<dbReference type="AlphaFoldDB" id="A0AAE1IJM9"/>
<dbReference type="PANTHER" id="PTHR28094">
    <property type="entry name" value="MEIOTICALLY UP-REGULATED GENE 113 PROTEIN"/>
    <property type="match status" value="1"/>
</dbReference>
<evidence type="ECO:0000256" key="1">
    <source>
        <dbReference type="SAM" id="MobiDB-lite"/>
    </source>
</evidence>
<dbReference type="SMART" id="SM00974">
    <property type="entry name" value="T5orf172"/>
    <property type="match status" value="1"/>
</dbReference>
<feature type="region of interest" description="Disordered" evidence="1">
    <location>
        <begin position="179"/>
        <end position="259"/>
    </location>
</feature>
<feature type="region of interest" description="Disordered" evidence="1">
    <location>
        <begin position="39"/>
        <end position="158"/>
    </location>
</feature>
<feature type="compositionally biased region" description="Basic and acidic residues" evidence="1">
    <location>
        <begin position="183"/>
        <end position="198"/>
    </location>
</feature>
<protein>
    <recommendedName>
        <fullName evidence="2">Bacteriophage T5 Orf172 DNA-binding domain-containing protein</fullName>
    </recommendedName>
</protein>
<evidence type="ECO:0000259" key="2">
    <source>
        <dbReference type="SMART" id="SM00974"/>
    </source>
</evidence>
<feature type="domain" description="Bacteriophage T5 Orf172 DNA-binding" evidence="2">
    <location>
        <begin position="346"/>
        <end position="465"/>
    </location>
</feature>
<dbReference type="InterPro" id="IPR018306">
    <property type="entry name" value="Phage_T5_Orf172_DNA-bd"/>
</dbReference>
<sequence length="484" mass="52647">MANRTTRFRSGRIPLGAGEGFWTALARGTSLLFSFSTTRDADTGSLPVSPSPDSPDSPDSLQLFYDMPAFTGTTPESMLGRNDSLNPEATCKGFTSNGRPCRRPVSPAGNPPRKNGKKLAPSKDDDGEDSYCWQHKDQAGRSRKSSSAPRPSPYAGGIAEERSSLDTLADRLGLVDLNAARPGRYDPEKRHDNNERPRPKSSTFCFCFTVPEEDFDEPPRPAQPRPQPQPVQHARPSTSSARPQGHSRPTTSSAPTAGHLKSLIPDALDAHTTTTLMAEVAKPPSDADEPGYIYMFWLTPESAAEPAPVDAARSLLQPPPHNGGSRSRSPSDVVTSFQNKNSRDPKPKTMLLKIGRAANVQRRMAQWSRQCGHDITLLRFYPYISSSAPSSYDASSASYARGRAPSPASAASPHPTPHVKKVERLIHLELGGMGLRADLGACEACGREHKEWFEVDATRDGVRMVDDIIRRWVGWDDGGLVGGR</sequence>
<feature type="compositionally biased region" description="Polar residues" evidence="1">
    <location>
        <begin position="83"/>
        <end position="98"/>
    </location>
</feature>